<evidence type="ECO:0000313" key="2">
    <source>
        <dbReference type="EMBL" id="EPS97320.1"/>
    </source>
</evidence>
<keyword evidence="3" id="KW-1185">Reference proteome</keyword>
<organism evidence="2 3">
    <name type="scientific">Fomitopsis schrenkii</name>
    <name type="common">Brown rot fungus</name>
    <dbReference type="NCBI Taxonomy" id="2126942"/>
    <lineage>
        <taxon>Eukaryota</taxon>
        <taxon>Fungi</taxon>
        <taxon>Dikarya</taxon>
        <taxon>Basidiomycota</taxon>
        <taxon>Agaricomycotina</taxon>
        <taxon>Agaricomycetes</taxon>
        <taxon>Polyporales</taxon>
        <taxon>Fomitopsis</taxon>
    </lineage>
</organism>
<evidence type="ECO:0008006" key="4">
    <source>
        <dbReference type="Google" id="ProtNLM"/>
    </source>
</evidence>
<dbReference type="HOGENOM" id="CLU_036316_4_1_1"/>
<dbReference type="AlphaFoldDB" id="S8F6P2"/>
<proteinExistence type="predicted"/>
<name>S8F6P2_FOMSC</name>
<dbReference type="OrthoDB" id="2788229at2759"/>
<feature type="region of interest" description="Disordered" evidence="1">
    <location>
        <begin position="441"/>
        <end position="470"/>
    </location>
</feature>
<evidence type="ECO:0000256" key="1">
    <source>
        <dbReference type="SAM" id="MobiDB-lite"/>
    </source>
</evidence>
<accession>S8F6P2</accession>
<dbReference type="EMBL" id="KE504177">
    <property type="protein sequence ID" value="EPS97320.1"/>
    <property type="molecule type" value="Genomic_DNA"/>
</dbReference>
<feature type="compositionally biased region" description="Low complexity" evidence="1">
    <location>
        <begin position="442"/>
        <end position="460"/>
    </location>
</feature>
<dbReference type="Proteomes" id="UP000015241">
    <property type="component" value="Unassembled WGS sequence"/>
</dbReference>
<dbReference type="InParanoid" id="S8F6P2"/>
<gene>
    <name evidence="2" type="ORF">FOMPIDRAFT_1052532</name>
</gene>
<evidence type="ECO:0000313" key="3">
    <source>
        <dbReference type="Proteomes" id="UP000015241"/>
    </source>
</evidence>
<sequence length="470" mass="52707">MRVVLPQELYDAVIDCLQDDQRTLEACSLTCIGWTSHARRYLFREVRLHGRRKSLLFFSALESSARAGTRIGEYVLTLALPDPQGKRSQKPRDILARCTLITEILRYVPNVERLSMYGFDWRAIELAASAASFPQPVLSAPASFDKAKSDASHVSAHHQLPTPSILPRLPRLKSLHLSSSAFRSVSSGEVIARQLAVFPQLCALDIEDIPDMPDLGRVPTQLEHTASIRPVIHISELKIDLESCEDTPTLNWLSGPWVVLGLRKLDVPLDSMYVSRFVDLVQGTSGSLLEELVLYIDGDHHRANVLGTLDLSGYPRLRSLYVRIAYFVPHLPSIAQLLSSCNVHGPRKIHLELRIAFVVRDIEWDFFSKGLDAFSVSLTEFSRRYQCPSVTINLRLYSVQSSTDLDTPLKAQRVKDRFISLVTAAEMDMVLFVNETQYAPQATTPSEAASAESTTERYATPPRRMPRPSP</sequence>
<protein>
    <recommendedName>
        <fullName evidence="4">F-box domain-containing protein</fullName>
    </recommendedName>
</protein>
<reference evidence="2 3" key="1">
    <citation type="journal article" date="2012" name="Science">
        <title>The Paleozoic origin of enzymatic lignin decomposition reconstructed from 31 fungal genomes.</title>
        <authorList>
            <person name="Floudas D."/>
            <person name="Binder M."/>
            <person name="Riley R."/>
            <person name="Barry K."/>
            <person name="Blanchette R.A."/>
            <person name="Henrissat B."/>
            <person name="Martinez A.T."/>
            <person name="Otillar R."/>
            <person name="Spatafora J.W."/>
            <person name="Yadav J.S."/>
            <person name="Aerts A."/>
            <person name="Benoit I."/>
            <person name="Boyd A."/>
            <person name="Carlson A."/>
            <person name="Copeland A."/>
            <person name="Coutinho P.M."/>
            <person name="de Vries R.P."/>
            <person name="Ferreira P."/>
            <person name="Findley K."/>
            <person name="Foster B."/>
            <person name="Gaskell J."/>
            <person name="Glotzer D."/>
            <person name="Gorecki P."/>
            <person name="Heitman J."/>
            <person name="Hesse C."/>
            <person name="Hori C."/>
            <person name="Igarashi K."/>
            <person name="Jurgens J.A."/>
            <person name="Kallen N."/>
            <person name="Kersten P."/>
            <person name="Kohler A."/>
            <person name="Kuees U."/>
            <person name="Kumar T.K.A."/>
            <person name="Kuo A."/>
            <person name="LaButti K."/>
            <person name="Larrondo L.F."/>
            <person name="Lindquist E."/>
            <person name="Ling A."/>
            <person name="Lombard V."/>
            <person name="Lucas S."/>
            <person name="Lundell T."/>
            <person name="Martin R."/>
            <person name="McLaughlin D.J."/>
            <person name="Morgenstern I."/>
            <person name="Morin E."/>
            <person name="Murat C."/>
            <person name="Nagy L.G."/>
            <person name="Nolan M."/>
            <person name="Ohm R.A."/>
            <person name="Patyshakuliyeva A."/>
            <person name="Rokas A."/>
            <person name="Ruiz-Duenas F.J."/>
            <person name="Sabat G."/>
            <person name="Salamov A."/>
            <person name="Samejima M."/>
            <person name="Schmutz J."/>
            <person name="Slot J.C."/>
            <person name="St John F."/>
            <person name="Stenlid J."/>
            <person name="Sun H."/>
            <person name="Sun S."/>
            <person name="Syed K."/>
            <person name="Tsang A."/>
            <person name="Wiebenga A."/>
            <person name="Young D."/>
            <person name="Pisabarro A."/>
            <person name="Eastwood D.C."/>
            <person name="Martin F."/>
            <person name="Cullen D."/>
            <person name="Grigoriev I.V."/>
            <person name="Hibbett D.S."/>
        </authorList>
    </citation>
    <scope>NUCLEOTIDE SEQUENCE</scope>
    <source>
        <strain evidence="3">FP-58527</strain>
    </source>
</reference>